<dbReference type="AlphaFoldDB" id="A0A1M5G9R3"/>
<name>A0A1M5G9R3_9FLAO</name>
<proteinExistence type="predicted"/>
<dbReference type="OrthoDB" id="1149023at2"/>
<dbReference type="RefSeq" id="WP_034747503.1">
    <property type="nucleotide sequence ID" value="NZ_FQVE01000004.1"/>
</dbReference>
<organism evidence="2 4">
    <name type="scientific">Chryseobacterium vrystaatense</name>
    <dbReference type="NCBI Taxonomy" id="307480"/>
    <lineage>
        <taxon>Bacteria</taxon>
        <taxon>Pseudomonadati</taxon>
        <taxon>Bacteroidota</taxon>
        <taxon>Flavobacteriia</taxon>
        <taxon>Flavobacteriales</taxon>
        <taxon>Weeksellaceae</taxon>
        <taxon>Chryseobacterium group</taxon>
        <taxon>Chryseobacterium</taxon>
    </lineage>
</organism>
<dbReference type="EMBL" id="JPRI01000007">
    <property type="protein sequence ID" value="KFF24940.1"/>
    <property type="molecule type" value="Genomic_DNA"/>
</dbReference>
<dbReference type="Proteomes" id="UP000184108">
    <property type="component" value="Unassembled WGS sequence"/>
</dbReference>
<dbReference type="EMBL" id="FQVE01000004">
    <property type="protein sequence ID" value="SHG00201.1"/>
    <property type="molecule type" value="Genomic_DNA"/>
</dbReference>
<evidence type="ECO:0000313" key="1">
    <source>
        <dbReference type="EMBL" id="KFF24940.1"/>
    </source>
</evidence>
<reference evidence="4" key="3">
    <citation type="submission" date="2016-11" db="EMBL/GenBank/DDBJ databases">
        <authorList>
            <person name="Varghese N."/>
            <person name="Submissions S."/>
        </authorList>
    </citation>
    <scope>NUCLEOTIDE SEQUENCE [LARGE SCALE GENOMIC DNA]</scope>
    <source>
        <strain evidence="4">YR203</strain>
    </source>
</reference>
<dbReference type="Proteomes" id="UP000028719">
    <property type="component" value="Unassembled WGS sequence"/>
</dbReference>
<protein>
    <submittedName>
        <fullName evidence="2">Uncharacterized protein</fullName>
    </submittedName>
</protein>
<sequence length="326" mass="37260">MRKIIFTVLLTASLSSKSQVQSVKTLTTNERIEFLSGKVQKFDKEPLYELDIQSLLSFRVMINGVPVYSNFDVAGGVARLNINSFILKSGKQNIEVELYPGYDHKGIQKNNLENGDKFILKVEKTGWDKKGSSETQQDILEFRNNDKNIDYSKLTEYKTNLIFDASVPYHSKGWEDGEDLSALNQKDLELKVAGFYKNMVSALKEKDYDYLNTVFLNADSEWYQAEYFSKETIAKLQSTNGRKGKSVSSAASTPGKYSRTVYPVENYIMKLYADNRVVRLEPKEGFSRGESLLGYEDVDKNGMHRKTFIDMLLYIPKGTQNLQIIR</sequence>
<accession>A0A1M5G9R3</accession>
<evidence type="ECO:0000313" key="4">
    <source>
        <dbReference type="Proteomes" id="UP000184108"/>
    </source>
</evidence>
<reference evidence="1 3" key="1">
    <citation type="submission" date="2014-07" db="EMBL/GenBank/DDBJ databases">
        <title>Genome of Chryseobacterium vrystaatense LMG 22846.</title>
        <authorList>
            <person name="Pipes S.E."/>
            <person name="Stropko S.J."/>
            <person name="Newman J.D."/>
        </authorList>
    </citation>
    <scope>NUCLEOTIDE SEQUENCE [LARGE SCALE GENOMIC DNA]</scope>
    <source>
        <strain evidence="1 3">LMG 22846</strain>
    </source>
</reference>
<gene>
    <name evidence="1" type="ORF">IW16_18670</name>
    <name evidence="2" type="ORF">SAMN02787073_3276</name>
</gene>
<keyword evidence="3" id="KW-1185">Reference proteome</keyword>
<evidence type="ECO:0000313" key="2">
    <source>
        <dbReference type="EMBL" id="SHG00201.1"/>
    </source>
</evidence>
<evidence type="ECO:0000313" key="3">
    <source>
        <dbReference type="Proteomes" id="UP000028719"/>
    </source>
</evidence>
<reference evidence="2" key="2">
    <citation type="submission" date="2016-11" db="EMBL/GenBank/DDBJ databases">
        <authorList>
            <person name="Jaros S."/>
            <person name="Januszkiewicz K."/>
            <person name="Wedrychowicz H."/>
        </authorList>
    </citation>
    <scope>NUCLEOTIDE SEQUENCE [LARGE SCALE GENOMIC DNA]</scope>
    <source>
        <strain evidence="2">YR203</strain>
    </source>
</reference>